<dbReference type="EMBL" id="PNBA02000011">
    <property type="protein sequence ID" value="KAG6408280.1"/>
    <property type="molecule type" value="Genomic_DNA"/>
</dbReference>
<gene>
    <name evidence="2" type="ORF">SASPL_131285</name>
</gene>
<evidence type="ECO:0000313" key="3">
    <source>
        <dbReference type="Proteomes" id="UP000298416"/>
    </source>
</evidence>
<accession>A0A8X8X7H6</accession>
<sequence length="108" mass="12122">MAGRYDQNPFAVSVFSSSGNNCSMFAESFLWGSISFVRYESEDICWENMQNLSNERSIGANRKREDQRRKHGDKAARDGIVGKENARDGIAGKEKADEGNTVNRINNL</sequence>
<feature type="region of interest" description="Disordered" evidence="1">
    <location>
        <begin position="55"/>
        <end position="108"/>
    </location>
</feature>
<dbReference type="AlphaFoldDB" id="A0A8X8X7H6"/>
<evidence type="ECO:0000256" key="1">
    <source>
        <dbReference type="SAM" id="MobiDB-lite"/>
    </source>
</evidence>
<protein>
    <submittedName>
        <fullName evidence="2">Uncharacterized protein</fullName>
    </submittedName>
</protein>
<dbReference type="Proteomes" id="UP000298416">
    <property type="component" value="Unassembled WGS sequence"/>
</dbReference>
<keyword evidence="3" id="KW-1185">Reference proteome</keyword>
<feature type="compositionally biased region" description="Basic and acidic residues" evidence="1">
    <location>
        <begin position="62"/>
        <end position="98"/>
    </location>
</feature>
<comment type="caution">
    <text evidence="2">The sequence shown here is derived from an EMBL/GenBank/DDBJ whole genome shotgun (WGS) entry which is preliminary data.</text>
</comment>
<reference evidence="2" key="2">
    <citation type="submission" date="2020-08" db="EMBL/GenBank/DDBJ databases">
        <title>Plant Genome Project.</title>
        <authorList>
            <person name="Zhang R.-G."/>
        </authorList>
    </citation>
    <scope>NUCLEOTIDE SEQUENCE</scope>
    <source>
        <strain evidence="2">Huo1</strain>
        <tissue evidence="2">Leaf</tissue>
    </source>
</reference>
<name>A0A8X8X7H6_SALSN</name>
<organism evidence="2">
    <name type="scientific">Salvia splendens</name>
    <name type="common">Scarlet sage</name>
    <dbReference type="NCBI Taxonomy" id="180675"/>
    <lineage>
        <taxon>Eukaryota</taxon>
        <taxon>Viridiplantae</taxon>
        <taxon>Streptophyta</taxon>
        <taxon>Embryophyta</taxon>
        <taxon>Tracheophyta</taxon>
        <taxon>Spermatophyta</taxon>
        <taxon>Magnoliopsida</taxon>
        <taxon>eudicotyledons</taxon>
        <taxon>Gunneridae</taxon>
        <taxon>Pentapetalae</taxon>
        <taxon>asterids</taxon>
        <taxon>lamiids</taxon>
        <taxon>Lamiales</taxon>
        <taxon>Lamiaceae</taxon>
        <taxon>Nepetoideae</taxon>
        <taxon>Mentheae</taxon>
        <taxon>Salviinae</taxon>
        <taxon>Salvia</taxon>
        <taxon>Salvia subgen. Calosphace</taxon>
        <taxon>core Calosphace</taxon>
    </lineage>
</organism>
<proteinExistence type="predicted"/>
<evidence type="ECO:0000313" key="2">
    <source>
        <dbReference type="EMBL" id="KAG6408280.1"/>
    </source>
</evidence>
<reference evidence="2" key="1">
    <citation type="submission" date="2018-01" db="EMBL/GenBank/DDBJ databases">
        <authorList>
            <person name="Mao J.F."/>
        </authorList>
    </citation>
    <scope>NUCLEOTIDE SEQUENCE</scope>
    <source>
        <strain evidence="2">Huo1</strain>
        <tissue evidence="2">Leaf</tissue>
    </source>
</reference>